<dbReference type="InterPro" id="IPR057851">
    <property type="entry name" value="ATXR3_GYF"/>
</dbReference>
<dbReference type="GO" id="GO:0048440">
    <property type="term" value="P:carpel development"/>
    <property type="evidence" value="ECO:0007669"/>
    <property type="project" value="EnsemblPlants"/>
</dbReference>
<feature type="compositionally biased region" description="Basic and acidic residues" evidence="1">
    <location>
        <begin position="289"/>
        <end position="304"/>
    </location>
</feature>
<name>A0A7N0TFX8_KALFE</name>
<dbReference type="Gramene" id="Kaladp0036s0006.1.v1.1">
    <property type="protein sequence ID" value="Kaladp0036s0006.1.v1.1"/>
    <property type="gene ID" value="Kaladp0036s0006.v1.1"/>
</dbReference>
<dbReference type="Pfam" id="PF00856">
    <property type="entry name" value="SET"/>
    <property type="match status" value="1"/>
</dbReference>
<dbReference type="GO" id="GO:0042800">
    <property type="term" value="F:histone H3K4 methyltransferase activity"/>
    <property type="evidence" value="ECO:0007669"/>
    <property type="project" value="EnsemblPlants"/>
</dbReference>
<evidence type="ECO:0000259" key="2">
    <source>
        <dbReference type="PROSITE" id="PS50280"/>
    </source>
</evidence>
<dbReference type="SUPFAM" id="SSF81383">
    <property type="entry name" value="F-box domain"/>
    <property type="match status" value="1"/>
</dbReference>
<feature type="compositionally biased region" description="Basic and acidic residues" evidence="1">
    <location>
        <begin position="313"/>
        <end position="329"/>
    </location>
</feature>
<dbReference type="EnsemblPlants" id="Kaladp0036s0006.1.v1.1">
    <property type="protein sequence ID" value="Kaladp0036s0006.1.v1.1"/>
    <property type="gene ID" value="Kaladp0036s0006.v1.1"/>
</dbReference>
<dbReference type="InterPro" id="IPR001214">
    <property type="entry name" value="SET_dom"/>
</dbReference>
<keyword evidence="4" id="KW-1185">Reference proteome</keyword>
<feature type="region of interest" description="Disordered" evidence="1">
    <location>
        <begin position="558"/>
        <end position="588"/>
    </location>
</feature>
<dbReference type="GO" id="GO:0007623">
    <property type="term" value="P:circadian rhythm"/>
    <property type="evidence" value="ECO:0007669"/>
    <property type="project" value="EnsemblPlants"/>
</dbReference>
<dbReference type="InterPro" id="IPR046341">
    <property type="entry name" value="SET_dom_sf"/>
</dbReference>
<feature type="compositionally biased region" description="Polar residues" evidence="1">
    <location>
        <begin position="568"/>
        <end position="581"/>
    </location>
</feature>
<dbReference type="SUPFAM" id="SSF82199">
    <property type="entry name" value="SET domain"/>
    <property type="match status" value="1"/>
</dbReference>
<feature type="region of interest" description="Disordered" evidence="1">
    <location>
        <begin position="259"/>
        <end position="542"/>
    </location>
</feature>
<feature type="domain" description="SET" evidence="2">
    <location>
        <begin position="1833"/>
        <end position="1972"/>
    </location>
</feature>
<dbReference type="GO" id="GO:0048443">
    <property type="term" value="P:stamen development"/>
    <property type="evidence" value="ECO:0007669"/>
    <property type="project" value="EnsemblPlants"/>
</dbReference>
<dbReference type="GO" id="GO:0040029">
    <property type="term" value="P:epigenetic regulation of gene expression"/>
    <property type="evidence" value="ECO:0007669"/>
    <property type="project" value="EnsemblPlants"/>
</dbReference>
<dbReference type="CDD" id="cd09917">
    <property type="entry name" value="F-box_SF"/>
    <property type="match status" value="1"/>
</dbReference>
<feature type="compositionally biased region" description="Basic and acidic residues" evidence="1">
    <location>
        <begin position="259"/>
        <end position="277"/>
    </location>
</feature>
<feature type="compositionally biased region" description="Basic and acidic residues" evidence="1">
    <location>
        <begin position="505"/>
        <end position="536"/>
    </location>
</feature>
<dbReference type="Proteomes" id="UP000594263">
    <property type="component" value="Unplaced"/>
</dbReference>
<proteinExistence type="predicted"/>
<dbReference type="CDD" id="cd10531">
    <property type="entry name" value="SET_SETD2-like"/>
    <property type="match status" value="1"/>
</dbReference>
<feature type="compositionally biased region" description="Basic and acidic residues" evidence="1">
    <location>
        <begin position="386"/>
        <end position="438"/>
    </location>
</feature>
<accession>A0A7N0TFX8</accession>
<dbReference type="InterPro" id="IPR036047">
    <property type="entry name" value="F-box-like_dom_sf"/>
</dbReference>
<reference evidence="3" key="1">
    <citation type="submission" date="2021-01" db="UniProtKB">
        <authorList>
            <consortium name="EnsemblPlants"/>
        </authorList>
    </citation>
    <scope>IDENTIFICATION</scope>
</reference>
<protein>
    <recommendedName>
        <fullName evidence="2">SET domain-containing protein</fullName>
    </recommendedName>
</protein>
<evidence type="ECO:0000313" key="4">
    <source>
        <dbReference type="Proteomes" id="UP000594263"/>
    </source>
</evidence>
<feature type="region of interest" description="Disordered" evidence="1">
    <location>
        <begin position="196"/>
        <end position="218"/>
    </location>
</feature>
<dbReference type="SMART" id="SM00317">
    <property type="entry name" value="SET"/>
    <property type="match status" value="1"/>
</dbReference>
<dbReference type="PANTHER" id="PTHR46655">
    <property type="entry name" value="HISTONE-LYSINE N-METHYLTRANSFERASE ATXR3"/>
    <property type="match status" value="1"/>
</dbReference>
<feature type="region of interest" description="Disordered" evidence="1">
    <location>
        <begin position="1601"/>
        <end position="1629"/>
    </location>
</feature>
<dbReference type="InterPro" id="IPR045606">
    <property type="entry name" value="ATXR3_C"/>
</dbReference>
<sequence length="2401" mass="272543">MHEHPEPRDRGGLGLIQFDDACATSMASAAAADVCMPLQSQYAVDRVSRPDNFCNAFSSKSLKLPGGGKRMKAKVAGNDVSGCNHIDQDVENGEILGDKLDGEEDFEEGELRISESKELDNEDTVIIRGDLEAGEIAQDKKPIPEPDHTWPKRGSGKDEIVKHSSRNKVQEVTKFRPWRGSRDDIERSEYNLSRSGKVKKNDYNNGKEQLNPGWRGDHGLAMTSAEYTNEDCFRRSGYGQQCKLSARLDQAKDSKFSTKILHDETSSENEHNNDTGGKEFSYTGQSKRHVSEPDNHDYRRRGESGDSLGNKSRKLDEDSLHSGHPDHYSRRFLGRHSNGSSFKVSSERYSSRHFDSSRSSKGSFDRHGSSPGPPTWSPHGQPTYRNHYDRSSGHRARSPCDIRERSPYDRREKLLYDTRERSPYDKRERSPYDSRERSQNNWVERSAYDKKERYQSGRKDPHQEDMKERSMYNRNSSQKRISVDLVHGHRNCRDRTPPDPSIANSDEKDGDRRKGCGKEGREEVIRNKDSVNEHSRSSKGFQDMKLLLHGSAAFEGMVKSQHPEEQSTSKCNSDCNGSATDNGHPEEPLSMEEDMDICDTPPHVSAATDSETGKWVYLDYLGAERGPSKLSELKEMVETGDMWSDHLIKHMDSDRWVTVENAASPLVIVNFAPMASSSVTQLVNPPEAPGNVLTDAGNSGHDYDKRIDEKCTLDYSKASSISSEANADLYIDERVEALLEGVVVLPGRELEILEEVLQVSFEGIPWERYGTAIDHLPLCQHTEEKHDQESSRFPKNSDILKEDSLYTAPQDSSLYDDSFFAEWFPWKWSCKGGDWKRDDGSVDDRSQKILVLNDGVTLCQMPKSGYEDPRWQVKDELYYPSSSQMLDLPCWGFSGTDDNSDSMSIRNQVNQAATKGGKGVLLPVVKINACVVKDHGPSVAEPQIRSRGRERYSSKSSRLHSAAKDAQRSSVGGSSSSKTVRELDPTSDLESRESIKHPKDHLCTANDLELHFGDWYYQDGSGYERGPLTLAELESLVYQGVIHRSSCVFRKFDNLWVPITSALMSSGALGKTDSKKARDGKLFDTSLFSTISASSETNLSSFNSSYPQFIGYTLGKLHELVMKSYKSREFAAAINEVLDPWISAKQLKEAEKNLFIPAITKSSSGELNRFQSSDGNHGAIRARVKLLEHEEENYVEGTVAAENDSELSFDELCAGAKFNEEETSDSAPNGTWGLLNGHILSRIFHFLKADLKSLAFASQTCKKWRSAVRFYKSISRQVDLSSVAPICTDCTTWQILDGYDREKITNIVLAGCVNVSSSTVEQILLSFPSLSILNIRGCRHLHQLESRFHTVNWSNNWSSGINKTNLNTKSTQRTIEKTSTTSEDDFDHLKDYFDSVDRRESASQLFRQSLYRRSKVFDARKSSSILPRDARVRRWALKKSEIDYKKAEKFITLTLREIMKENTFDFLVPKVEEIEEKIKSGYYVNRGLRSVKEDLSRICKDANKRKHRGEAGNFNHVIKLFVRLANRLDRDSKMMKNTNVGDDSSAGLLHAASKYKKKLTSVDKEYISRSNSVYSIDGGLEEYSSSRDFSRRFLKLNKKLRNSGSDSSDDFDQSSEHLNSDSESSASETKSGFEFWSETSFGELKGSEHYGDDDAYESVAYEREWGARMTKASLVPPVTRKYEVIDHYVIVADEEEVRRKMQVSLPEDYSEKLKAQKSSNEDLDMEIPEVKDFQPRKTLGDEVLEQEVYGIDPYTHNLVLDTMPEELDWSLIEKHLFIEDVVLRTLNKQVRRFTGSGSTPMMYSLKPVIEEIQKTAIEARDLRTMRMCQGILKAMASRPDDKYVAYRKGLGVVCNKDGGFGVDDFIVDFLGEVYPAWRWFEKQDGIRYLQKNSTDPAPEFYNIYLERPKGDADGYDLVVVDAMHKANYASRICHSCRPNCEAKVTAVDGHYQIGIYAVREIQYGEEISFDYNSVTESKEEYEVSVCLCGSQVCRGSYLNLTGEGAFEMVLEEWHGILDRHKLMIQACELNYVSEKDYIVLGKAGLGSCLLAGLPDWLIAYTARLVRFINMERIKLPDEILKHNVEEKRKYLTEISLDVEKSDAEIQAEGVYNQRLQNLALTLDKVRYVMRCVFGDPKRAPPPLEKLSPRSVVSAIWKGESSLVEELLQCMAPYTDDYLHNDLRRRIHAHDPSDSDDVHEDLCKSLLWLRDELRTLPCSYKCRHDAAADLIHICAYTKSFFRIQEYKAFTSPPIYISPLDLGPKYSEKMGTGLLEYQKTYGSNYCLGQLMNWYNQTNAEPDRNLVRASKGCLVLPDISSFYANPQKPSRQRINGPRALQFMLSRMEKQAQRVWPEDRVWACESTPNVVGSPMLDAILENSPVNKEMMHWLKNRATIYEEVSD</sequence>
<feature type="region of interest" description="Disordered" evidence="1">
    <location>
        <begin position="939"/>
        <end position="995"/>
    </location>
</feature>
<dbReference type="InterPro" id="IPR032675">
    <property type="entry name" value="LRR_dom_sf"/>
</dbReference>
<feature type="compositionally biased region" description="Basic and acidic residues" evidence="1">
    <location>
        <begin position="446"/>
        <end position="471"/>
    </location>
</feature>
<evidence type="ECO:0000256" key="1">
    <source>
        <dbReference type="SAM" id="MobiDB-lite"/>
    </source>
</evidence>
<dbReference type="Pfam" id="PF19633">
    <property type="entry name" value="SDG2_C"/>
    <property type="match status" value="1"/>
</dbReference>
<dbReference type="Gene3D" id="2.170.270.10">
    <property type="entry name" value="SET domain"/>
    <property type="match status" value="1"/>
</dbReference>
<dbReference type="OMA" id="PHISYVH"/>
<dbReference type="PROSITE" id="PS50280">
    <property type="entry name" value="SET"/>
    <property type="match status" value="1"/>
</dbReference>
<feature type="compositionally biased region" description="Basic and acidic residues" evidence="1">
    <location>
        <begin position="979"/>
        <end position="995"/>
    </location>
</feature>
<dbReference type="Gene3D" id="3.80.10.10">
    <property type="entry name" value="Ribonuclease Inhibitor"/>
    <property type="match status" value="1"/>
</dbReference>
<feature type="compositionally biased region" description="Basic and acidic residues" evidence="1">
    <location>
        <begin position="345"/>
        <end position="368"/>
    </location>
</feature>
<dbReference type="GO" id="GO:0010228">
    <property type="term" value="P:vegetative to reproductive phase transition of meristem"/>
    <property type="evidence" value="ECO:0007669"/>
    <property type="project" value="EnsemblPlants"/>
</dbReference>
<organism evidence="3 4">
    <name type="scientific">Kalanchoe fedtschenkoi</name>
    <name type="common">Lavender scallops</name>
    <name type="synonym">South American air plant</name>
    <dbReference type="NCBI Taxonomy" id="63787"/>
    <lineage>
        <taxon>Eukaryota</taxon>
        <taxon>Viridiplantae</taxon>
        <taxon>Streptophyta</taxon>
        <taxon>Embryophyta</taxon>
        <taxon>Tracheophyta</taxon>
        <taxon>Spermatophyta</taxon>
        <taxon>Magnoliopsida</taxon>
        <taxon>eudicotyledons</taxon>
        <taxon>Gunneridae</taxon>
        <taxon>Pentapetalae</taxon>
        <taxon>Saxifragales</taxon>
        <taxon>Crassulaceae</taxon>
        <taxon>Kalanchoe</taxon>
    </lineage>
</organism>
<dbReference type="Pfam" id="PF25531">
    <property type="entry name" value="GYF_ATXR3"/>
    <property type="match status" value="1"/>
</dbReference>
<dbReference type="GO" id="GO:1904159">
    <property type="term" value="P:megasporocyte differentiation"/>
    <property type="evidence" value="ECO:0007669"/>
    <property type="project" value="EnsemblPlants"/>
</dbReference>
<evidence type="ECO:0000313" key="3">
    <source>
        <dbReference type="EnsemblPlants" id="Kaladp0036s0006.1.v1.1"/>
    </source>
</evidence>
<dbReference type="PANTHER" id="PTHR46655:SF1">
    <property type="entry name" value="HISTONE-LYSINE N-METHYLTRANSFERASE ATXR3"/>
    <property type="match status" value="1"/>
</dbReference>